<evidence type="ECO:0000313" key="2">
    <source>
        <dbReference type="Proteomes" id="UP000539642"/>
    </source>
</evidence>
<accession>A0A840UZE1</accession>
<dbReference type="PANTHER" id="PTHR36529">
    <property type="entry name" value="SLL1095 PROTEIN"/>
    <property type="match status" value="1"/>
</dbReference>
<name>A0A840UZE1_9BACT</name>
<dbReference type="RefSeq" id="WP_183350349.1">
    <property type="nucleotide sequence ID" value="NZ_JACHEO010000008.1"/>
</dbReference>
<dbReference type="PANTHER" id="PTHR36529:SF1">
    <property type="entry name" value="GLYCOSYLTRANSFERASE"/>
    <property type="match status" value="1"/>
</dbReference>
<dbReference type="NCBIfam" id="TIGR04282">
    <property type="entry name" value="glyco_like_cofC"/>
    <property type="match status" value="1"/>
</dbReference>
<dbReference type="Proteomes" id="UP000539642">
    <property type="component" value="Unassembled WGS sequence"/>
</dbReference>
<dbReference type="SUPFAM" id="SSF53448">
    <property type="entry name" value="Nucleotide-diphospho-sugar transferases"/>
    <property type="match status" value="1"/>
</dbReference>
<dbReference type="EMBL" id="JACHEO010000008">
    <property type="protein sequence ID" value="MBB5348018.1"/>
    <property type="molecule type" value="Genomic_DNA"/>
</dbReference>
<proteinExistence type="predicted"/>
<evidence type="ECO:0008006" key="3">
    <source>
        <dbReference type="Google" id="ProtNLM"/>
    </source>
</evidence>
<gene>
    <name evidence="1" type="ORF">HNQ81_001749</name>
</gene>
<reference evidence="1 2" key="1">
    <citation type="submission" date="2020-08" db="EMBL/GenBank/DDBJ databases">
        <title>Genomic Encyclopedia of Type Strains, Phase IV (KMG-IV): sequencing the most valuable type-strain genomes for metagenomic binning, comparative biology and taxonomic classification.</title>
        <authorList>
            <person name="Goeker M."/>
        </authorList>
    </citation>
    <scope>NUCLEOTIDE SEQUENCE [LARGE SCALE GENOMIC DNA]</scope>
    <source>
        <strain evidence="1 2">DSM 28570</strain>
    </source>
</reference>
<protein>
    <recommendedName>
        <fullName evidence="3">Glycosyltransferase</fullName>
    </recommendedName>
</protein>
<dbReference type="InterPro" id="IPR029044">
    <property type="entry name" value="Nucleotide-diphossugar_trans"/>
</dbReference>
<dbReference type="Pfam" id="PF09837">
    <property type="entry name" value="DUF2064"/>
    <property type="match status" value="1"/>
</dbReference>
<organism evidence="1 2">
    <name type="scientific">Desulfoprunum benzoelyticum</name>
    <dbReference type="NCBI Taxonomy" id="1506996"/>
    <lineage>
        <taxon>Bacteria</taxon>
        <taxon>Pseudomonadati</taxon>
        <taxon>Thermodesulfobacteriota</taxon>
        <taxon>Desulfobulbia</taxon>
        <taxon>Desulfobulbales</taxon>
        <taxon>Desulfobulbaceae</taxon>
        <taxon>Desulfoprunum</taxon>
    </lineage>
</organism>
<keyword evidence="2" id="KW-1185">Reference proteome</keyword>
<dbReference type="Gene3D" id="3.90.550.10">
    <property type="entry name" value="Spore Coat Polysaccharide Biosynthesis Protein SpsA, Chain A"/>
    <property type="match status" value="1"/>
</dbReference>
<evidence type="ECO:0000313" key="1">
    <source>
        <dbReference type="EMBL" id="MBB5348018.1"/>
    </source>
</evidence>
<dbReference type="InterPro" id="IPR018641">
    <property type="entry name" value="Trfase_1_rSAM/seldom-assoc"/>
</dbReference>
<sequence>MTTVDQDAQSVVALFVRVPIPGRVKTRLAAAIGERQACTLYQAMVTDVLAAVRASGLPLYLFHDDRGDGALPAAWVDAAVKVVPQSGGDIGERMAAGFAHCFAEGMNRVMLVGSDIPALHGAMLTEAARAQTAHDVVLAPASDGGYCLIALRRDRFRPELFEEVPWSSGRVLAATLQLCGRYGLDVQLLPTLSDIDTVDDLRKYADHPVSHAATTNRALREIVKEWNRG</sequence>
<comment type="caution">
    <text evidence="1">The sequence shown here is derived from an EMBL/GenBank/DDBJ whole genome shotgun (WGS) entry which is preliminary data.</text>
</comment>
<dbReference type="AlphaFoldDB" id="A0A840UZE1"/>